<keyword evidence="3" id="KW-1185">Reference proteome</keyword>
<gene>
    <name evidence="2" type="ORF">PDE_05664</name>
</gene>
<dbReference type="AlphaFoldDB" id="S8B7L0"/>
<name>S8B7L0_PENO1</name>
<organism evidence="2 3">
    <name type="scientific">Penicillium oxalicum (strain 114-2 / CGMCC 5302)</name>
    <name type="common">Penicillium decumbens</name>
    <dbReference type="NCBI Taxonomy" id="933388"/>
    <lineage>
        <taxon>Eukaryota</taxon>
        <taxon>Fungi</taxon>
        <taxon>Dikarya</taxon>
        <taxon>Ascomycota</taxon>
        <taxon>Pezizomycotina</taxon>
        <taxon>Eurotiomycetes</taxon>
        <taxon>Eurotiomycetidae</taxon>
        <taxon>Eurotiales</taxon>
        <taxon>Aspergillaceae</taxon>
        <taxon>Penicillium</taxon>
    </lineage>
</organism>
<feature type="compositionally biased region" description="Basic and acidic residues" evidence="1">
    <location>
        <begin position="58"/>
        <end position="69"/>
    </location>
</feature>
<accession>S8B7L0</accession>
<evidence type="ECO:0000313" key="3">
    <source>
        <dbReference type="Proteomes" id="UP000019376"/>
    </source>
</evidence>
<reference evidence="2 3" key="1">
    <citation type="journal article" date="2013" name="PLoS ONE">
        <title>Genomic and secretomic analyses reveal unique features of the lignocellulolytic enzyme system of Penicillium decumbens.</title>
        <authorList>
            <person name="Liu G."/>
            <person name="Zhang L."/>
            <person name="Wei X."/>
            <person name="Zou G."/>
            <person name="Qin Y."/>
            <person name="Ma L."/>
            <person name="Li J."/>
            <person name="Zheng H."/>
            <person name="Wang S."/>
            <person name="Wang C."/>
            <person name="Xun L."/>
            <person name="Zhao G.-P."/>
            <person name="Zhou Z."/>
            <person name="Qu Y."/>
        </authorList>
    </citation>
    <scope>NUCLEOTIDE SEQUENCE [LARGE SCALE GENOMIC DNA]</scope>
    <source>
        <strain evidence="3">114-2 / CGMCC 5302</strain>
    </source>
</reference>
<proteinExistence type="predicted"/>
<protein>
    <submittedName>
        <fullName evidence="2">Uncharacterized protein</fullName>
    </submittedName>
</protein>
<sequence length="214" mass="24507">MQNTPAKRRFRGKLKRVDDEPPAPLAERVPITRHDPFELQSPIRLNMAEGMHTFRLANSEEQKPDERQPKRQRGPSSPSPEPGPSRKRNAARTELPDMPTDLAFVEKVPDILTTMGFPLPEISHHGIRPTGVPRYLFSQADCDMDDAYVVGQRFRDLLVVREAVDWECRRLGMRWGLLRKKAALEHRRGIESGSKLLTDESLLEDIRRLEKGGE</sequence>
<feature type="compositionally biased region" description="Basic residues" evidence="1">
    <location>
        <begin position="1"/>
        <end position="14"/>
    </location>
</feature>
<dbReference type="HOGENOM" id="CLU_1289335_0_0_1"/>
<evidence type="ECO:0000313" key="2">
    <source>
        <dbReference type="EMBL" id="EPS30712.1"/>
    </source>
</evidence>
<evidence type="ECO:0000256" key="1">
    <source>
        <dbReference type="SAM" id="MobiDB-lite"/>
    </source>
</evidence>
<dbReference type="OrthoDB" id="4366218at2759"/>
<dbReference type="EMBL" id="KB644412">
    <property type="protein sequence ID" value="EPS30712.1"/>
    <property type="molecule type" value="Genomic_DNA"/>
</dbReference>
<dbReference type="Proteomes" id="UP000019376">
    <property type="component" value="Unassembled WGS sequence"/>
</dbReference>
<feature type="region of interest" description="Disordered" evidence="1">
    <location>
        <begin position="1"/>
        <end position="99"/>
    </location>
</feature>